<evidence type="ECO:0000313" key="2">
    <source>
        <dbReference type="EMBL" id="MFI0912502.1"/>
    </source>
</evidence>
<name>A0ABW7T8X9_9ACTN</name>
<accession>A0ABW7T8X9</accession>
<proteinExistence type="predicted"/>
<evidence type="ECO:0000313" key="3">
    <source>
        <dbReference type="Proteomes" id="UP001611162"/>
    </source>
</evidence>
<feature type="region of interest" description="Disordered" evidence="1">
    <location>
        <begin position="45"/>
        <end position="74"/>
    </location>
</feature>
<gene>
    <name evidence="2" type="ORF">ACH4TF_18830</name>
</gene>
<protein>
    <submittedName>
        <fullName evidence="2">Uncharacterized protein</fullName>
    </submittedName>
</protein>
<feature type="compositionally biased region" description="Basic residues" evidence="1">
    <location>
        <begin position="64"/>
        <end position="74"/>
    </location>
</feature>
<keyword evidence="3" id="KW-1185">Reference proteome</keyword>
<dbReference type="EMBL" id="JBIRRB010000006">
    <property type="protein sequence ID" value="MFI0912502.1"/>
    <property type="molecule type" value="Genomic_DNA"/>
</dbReference>
<reference evidence="2 3" key="1">
    <citation type="submission" date="2024-10" db="EMBL/GenBank/DDBJ databases">
        <title>The Natural Products Discovery Center: Release of the First 8490 Sequenced Strains for Exploring Actinobacteria Biosynthetic Diversity.</title>
        <authorList>
            <person name="Kalkreuter E."/>
            <person name="Kautsar S.A."/>
            <person name="Yang D."/>
            <person name="Bader C.D."/>
            <person name="Teijaro C.N."/>
            <person name="Fluegel L."/>
            <person name="Davis C.M."/>
            <person name="Simpson J.R."/>
            <person name="Lauterbach L."/>
            <person name="Steele A.D."/>
            <person name="Gui C."/>
            <person name="Meng S."/>
            <person name="Li G."/>
            <person name="Viehrig K."/>
            <person name="Ye F."/>
            <person name="Su P."/>
            <person name="Kiefer A.F."/>
            <person name="Nichols A."/>
            <person name="Cepeda A.J."/>
            <person name="Yan W."/>
            <person name="Fan B."/>
            <person name="Jiang Y."/>
            <person name="Adhikari A."/>
            <person name="Zheng C.-J."/>
            <person name="Schuster L."/>
            <person name="Cowan T.M."/>
            <person name="Smanski M.J."/>
            <person name="Chevrette M.G."/>
            <person name="De Carvalho L.P.S."/>
            <person name="Shen B."/>
        </authorList>
    </citation>
    <scope>NUCLEOTIDE SEQUENCE [LARGE SCALE GENOMIC DNA]</scope>
    <source>
        <strain evidence="2 3">NPDC020979</strain>
    </source>
</reference>
<sequence>MTAHDSQAIGILAAAVHVLHPVERVPLILTAGTPVTDPAIAEQITNPDCWEGGEPPSRPSTAKATRKSAKSADS</sequence>
<comment type="caution">
    <text evidence="2">The sequence shown here is derived from an EMBL/GenBank/DDBJ whole genome shotgun (WGS) entry which is preliminary data.</text>
</comment>
<organism evidence="2 3">
    <name type="scientific">Streptomyces abikoensis</name>
    <dbReference type="NCBI Taxonomy" id="97398"/>
    <lineage>
        <taxon>Bacteria</taxon>
        <taxon>Bacillati</taxon>
        <taxon>Actinomycetota</taxon>
        <taxon>Actinomycetes</taxon>
        <taxon>Kitasatosporales</taxon>
        <taxon>Streptomycetaceae</taxon>
        <taxon>Streptomyces</taxon>
    </lineage>
</organism>
<evidence type="ECO:0000256" key="1">
    <source>
        <dbReference type="SAM" id="MobiDB-lite"/>
    </source>
</evidence>
<dbReference type="RefSeq" id="WP_397613387.1">
    <property type="nucleotide sequence ID" value="NZ_JBIRRB010000006.1"/>
</dbReference>
<dbReference type="Proteomes" id="UP001611162">
    <property type="component" value="Unassembled WGS sequence"/>
</dbReference>